<name>A0A6J5N9M4_9CAUD</name>
<proteinExistence type="predicted"/>
<accession>A0A6J5N9M4</accession>
<reference evidence="1" key="1">
    <citation type="submission" date="2020-04" db="EMBL/GenBank/DDBJ databases">
        <authorList>
            <person name="Chiriac C."/>
            <person name="Salcher M."/>
            <person name="Ghai R."/>
            <person name="Kavagutti S V."/>
        </authorList>
    </citation>
    <scope>NUCLEOTIDE SEQUENCE</scope>
</reference>
<gene>
    <name evidence="1" type="ORF">UFOVP653_24</name>
</gene>
<evidence type="ECO:0000313" key="1">
    <source>
        <dbReference type="EMBL" id="CAB4154736.1"/>
    </source>
</evidence>
<protein>
    <submittedName>
        <fullName evidence="1">Uncharacterized protein</fullName>
    </submittedName>
</protein>
<organism evidence="1">
    <name type="scientific">uncultured Caudovirales phage</name>
    <dbReference type="NCBI Taxonomy" id="2100421"/>
    <lineage>
        <taxon>Viruses</taxon>
        <taxon>Duplodnaviria</taxon>
        <taxon>Heunggongvirae</taxon>
        <taxon>Uroviricota</taxon>
        <taxon>Caudoviricetes</taxon>
        <taxon>Peduoviridae</taxon>
        <taxon>Maltschvirus</taxon>
        <taxon>Maltschvirus maltsch</taxon>
    </lineage>
</organism>
<sequence length="71" mass="7920">MCERKYVTLENFVESVGRLPKAAPAAAPVKAAQQKVAKAAPPKVVTAAQRKTEVRRRLEDLRNRALEDDDF</sequence>
<dbReference type="EMBL" id="LR796613">
    <property type="protein sequence ID" value="CAB4154736.1"/>
    <property type="molecule type" value="Genomic_DNA"/>
</dbReference>